<gene>
    <name evidence="2" type="ORF">OM076_42360</name>
</gene>
<dbReference type="InterPro" id="IPR029016">
    <property type="entry name" value="GAF-like_dom_sf"/>
</dbReference>
<reference evidence="2" key="1">
    <citation type="submission" date="2022-10" db="EMBL/GenBank/DDBJ databases">
        <title>The WGS of Solirubrobacter ginsenosidimutans DSM 21036.</title>
        <authorList>
            <person name="Jiang Z."/>
        </authorList>
    </citation>
    <scope>NUCLEOTIDE SEQUENCE</scope>
    <source>
        <strain evidence="2">DSM 21036</strain>
    </source>
</reference>
<dbReference type="Gene3D" id="3.30.200.20">
    <property type="entry name" value="Phosphorylase Kinase, domain 1"/>
    <property type="match status" value="1"/>
</dbReference>
<dbReference type="SUPFAM" id="SSF55781">
    <property type="entry name" value="GAF domain-like"/>
    <property type="match status" value="1"/>
</dbReference>
<comment type="caution">
    <text evidence="2">The sequence shown here is derived from an EMBL/GenBank/DDBJ whole genome shotgun (WGS) entry which is preliminary data.</text>
</comment>
<evidence type="ECO:0000259" key="1">
    <source>
        <dbReference type="PROSITE" id="PS50011"/>
    </source>
</evidence>
<accession>A0A9X3S4S9</accession>
<organism evidence="2 3">
    <name type="scientific">Solirubrobacter ginsenosidimutans</name>
    <dbReference type="NCBI Taxonomy" id="490573"/>
    <lineage>
        <taxon>Bacteria</taxon>
        <taxon>Bacillati</taxon>
        <taxon>Actinomycetota</taxon>
        <taxon>Thermoleophilia</taxon>
        <taxon>Solirubrobacterales</taxon>
        <taxon>Solirubrobacteraceae</taxon>
        <taxon>Solirubrobacter</taxon>
    </lineage>
</organism>
<keyword evidence="2" id="KW-0808">Transferase</keyword>
<dbReference type="SMART" id="SM00220">
    <property type="entry name" value="S_TKc"/>
    <property type="match status" value="1"/>
</dbReference>
<dbReference type="InterPro" id="IPR051681">
    <property type="entry name" value="Ser/Thr_Kinases-Pseudokinases"/>
</dbReference>
<dbReference type="InterPro" id="IPR011009">
    <property type="entry name" value="Kinase-like_dom_sf"/>
</dbReference>
<feature type="domain" description="Protein kinase" evidence="1">
    <location>
        <begin position="11"/>
        <end position="279"/>
    </location>
</feature>
<sequence>MKSGTLLAGGYVLGPEAERGAMASLHRARDVSGRRVAAKRLLDERHAERQRIEARVLRSLDHPRVVKVLDLVEDPAGRYLIMEWVDGVTLARVLARDGDPGLPPDHVLNWTLQAAEGLAYVHEQQTVHRDVKPQNLMLSPDRGIVVVDFGIARTFTHEGTMEIGTPGYMAPETYAGGAVTARTDVYGLASSAWTLIAGHPPPLGAPGPLAGATPALTQALRAALAVDPRERTPSMAAFAEALGGRLRGGDGRDMAVVIDIDPSRRPLLESVVRTVAGVFDAAASSLALVRPGGSLLYYAAWGAGAEEIVGRELDPGRGIASRVIENGRPQLVADVHDDPDWDAGFAQRTGFVPSSMMLVPLEGPDGPLGVLSMLDRRDGRPYDVEDLGRARLFARLALDALLAGRDAEPETRTTG</sequence>
<dbReference type="InterPro" id="IPR000719">
    <property type="entry name" value="Prot_kinase_dom"/>
</dbReference>
<dbReference type="InterPro" id="IPR003018">
    <property type="entry name" value="GAF"/>
</dbReference>
<keyword evidence="2" id="KW-0418">Kinase</keyword>
<dbReference type="Pfam" id="PF13185">
    <property type="entry name" value="GAF_2"/>
    <property type="match status" value="1"/>
</dbReference>
<dbReference type="EMBL" id="JAPDOD010000083">
    <property type="protein sequence ID" value="MDA0166980.1"/>
    <property type="molecule type" value="Genomic_DNA"/>
</dbReference>
<keyword evidence="3" id="KW-1185">Reference proteome</keyword>
<dbReference type="RefSeq" id="WP_270046233.1">
    <property type="nucleotide sequence ID" value="NZ_JAPDOD010000083.1"/>
</dbReference>
<dbReference type="PROSITE" id="PS50011">
    <property type="entry name" value="PROTEIN_KINASE_DOM"/>
    <property type="match status" value="1"/>
</dbReference>
<evidence type="ECO:0000313" key="3">
    <source>
        <dbReference type="Proteomes" id="UP001149140"/>
    </source>
</evidence>
<dbReference type="GO" id="GO:0005524">
    <property type="term" value="F:ATP binding"/>
    <property type="evidence" value="ECO:0007669"/>
    <property type="project" value="InterPro"/>
</dbReference>
<dbReference type="SUPFAM" id="SSF56112">
    <property type="entry name" value="Protein kinase-like (PK-like)"/>
    <property type="match status" value="1"/>
</dbReference>
<dbReference type="Gene3D" id="1.10.510.10">
    <property type="entry name" value="Transferase(Phosphotransferase) domain 1"/>
    <property type="match status" value="1"/>
</dbReference>
<dbReference type="Pfam" id="PF00069">
    <property type="entry name" value="Pkinase"/>
    <property type="match status" value="1"/>
</dbReference>
<name>A0A9X3S4S9_9ACTN</name>
<dbReference type="Gene3D" id="3.30.450.40">
    <property type="match status" value="1"/>
</dbReference>
<dbReference type="AlphaFoldDB" id="A0A9X3S4S9"/>
<evidence type="ECO:0000313" key="2">
    <source>
        <dbReference type="EMBL" id="MDA0166980.1"/>
    </source>
</evidence>
<dbReference type="PANTHER" id="PTHR44329">
    <property type="entry name" value="SERINE/THREONINE-PROTEIN KINASE TNNI3K-RELATED"/>
    <property type="match status" value="1"/>
</dbReference>
<dbReference type="GO" id="GO:0004674">
    <property type="term" value="F:protein serine/threonine kinase activity"/>
    <property type="evidence" value="ECO:0007669"/>
    <property type="project" value="TreeGrafter"/>
</dbReference>
<proteinExistence type="predicted"/>
<dbReference type="CDD" id="cd14014">
    <property type="entry name" value="STKc_PknB_like"/>
    <property type="match status" value="1"/>
</dbReference>
<dbReference type="Proteomes" id="UP001149140">
    <property type="component" value="Unassembled WGS sequence"/>
</dbReference>
<dbReference type="SMART" id="SM00065">
    <property type="entry name" value="GAF"/>
    <property type="match status" value="1"/>
</dbReference>
<protein>
    <submittedName>
        <fullName evidence="2">Protein kinase</fullName>
    </submittedName>
</protein>